<evidence type="ECO:0000259" key="1">
    <source>
        <dbReference type="Pfam" id="PF10412"/>
    </source>
</evidence>
<dbReference type="EMBL" id="FWFJ01000002">
    <property type="protein sequence ID" value="SLN12579.1"/>
    <property type="molecule type" value="Genomic_DNA"/>
</dbReference>
<dbReference type="Gene3D" id="3.40.50.300">
    <property type="entry name" value="P-loop containing nucleotide triphosphate hydrolases"/>
    <property type="match status" value="2"/>
</dbReference>
<dbReference type="AlphaFoldDB" id="A0A1X6Y774"/>
<dbReference type="RefSeq" id="WP_245827137.1">
    <property type="nucleotide sequence ID" value="NZ_FWFJ01000002.1"/>
</dbReference>
<dbReference type="Pfam" id="PF10412">
    <property type="entry name" value="TrwB_AAD_bind"/>
    <property type="match status" value="1"/>
</dbReference>
<gene>
    <name evidence="2" type="ORF">ROG8370_00255</name>
</gene>
<sequence>MRGPGATVRVWQAEGMRTANLIAQVTLGTAYHHYTPYAFGQTLPDRLLHTYVIGQTGTGKSTLIENLARQDIDRGQGFCLIDPHGELAETLSDHPDVLNWRVADPESRLGYNPLLGVSASRRHLVTSGLIEALRKQWADAWGPRMEHLLRYAVLALLEQPQADLRDIMRLFLESDFRRQAVTRIIDPQVHAFWSREYPAMNYRTSADGVAPLANKLGALLSNPVARKTLCEPEQPLWFRKLMDTQQHLVINLSKGQLGADTANVMGGLLLASIVNAAFSRADTEAARRRPFILYVDEFHHFSTAVFADALSECRKYGLGVVLAQQYTTQTDRDVLEAIFGNVGTILALRVGALDAPMIAQQLLAVSPEQLIMQPNHRAFVQMIVQGQKQMPFSADLHPSRRIHRRS</sequence>
<dbReference type="InterPro" id="IPR027417">
    <property type="entry name" value="P-loop_NTPase"/>
</dbReference>
<organism evidence="2 3">
    <name type="scientific">Roseovarius gaetbuli</name>
    <dbReference type="NCBI Taxonomy" id="1356575"/>
    <lineage>
        <taxon>Bacteria</taxon>
        <taxon>Pseudomonadati</taxon>
        <taxon>Pseudomonadota</taxon>
        <taxon>Alphaproteobacteria</taxon>
        <taxon>Rhodobacterales</taxon>
        <taxon>Roseobacteraceae</taxon>
        <taxon>Roseovarius</taxon>
    </lineage>
</organism>
<dbReference type="InterPro" id="IPR019476">
    <property type="entry name" value="T4SS_TraD_DNA-bd"/>
</dbReference>
<keyword evidence="3" id="KW-1185">Reference proteome</keyword>
<reference evidence="3" key="1">
    <citation type="submission" date="2017-03" db="EMBL/GenBank/DDBJ databases">
        <authorList>
            <person name="Rodrigo-Torres L."/>
            <person name="Arahal R.D."/>
            <person name="Lucena T."/>
        </authorList>
    </citation>
    <scope>NUCLEOTIDE SEQUENCE [LARGE SCALE GENOMIC DNA]</scope>
    <source>
        <strain evidence="3">CECT 8370</strain>
    </source>
</reference>
<proteinExistence type="predicted"/>
<dbReference type="Proteomes" id="UP000194012">
    <property type="component" value="Unassembled WGS sequence"/>
</dbReference>
<protein>
    <submittedName>
        <fullName evidence="2">AAA-like domain protein</fullName>
    </submittedName>
</protein>
<dbReference type="PANTHER" id="PTHR30121:SF11">
    <property type="entry name" value="AAA+ ATPASE DOMAIN-CONTAINING PROTEIN"/>
    <property type="match status" value="1"/>
</dbReference>
<feature type="domain" description="Type IV secretion system coupling protein TraD DNA-binding" evidence="1">
    <location>
        <begin position="49"/>
        <end position="350"/>
    </location>
</feature>
<evidence type="ECO:0000313" key="2">
    <source>
        <dbReference type="EMBL" id="SLN12579.1"/>
    </source>
</evidence>
<dbReference type="PANTHER" id="PTHR30121">
    <property type="entry name" value="UNCHARACTERIZED PROTEIN YJGR-RELATED"/>
    <property type="match status" value="1"/>
</dbReference>
<dbReference type="CDD" id="cd01127">
    <property type="entry name" value="TrwB_TraG_TraD_VirD4"/>
    <property type="match status" value="1"/>
</dbReference>
<evidence type="ECO:0000313" key="3">
    <source>
        <dbReference type="Proteomes" id="UP000194012"/>
    </source>
</evidence>
<name>A0A1X6Y774_9RHOB</name>
<accession>A0A1X6Y774</accession>
<dbReference type="InterPro" id="IPR051162">
    <property type="entry name" value="T4SS_component"/>
</dbReference>
<dbReference type="SUPFAM" id="SSF52540">
    <property type="entry name" value="P-loop containing nucleoside triphosphate hydrolases"/>
    <property type="match status" value="1"/>
</dbReference>